<protein>
    <submittedName>
        <fullName evidence="3">Uncharacterized protein</fullName>
    </submittedName>
</protein>
<feature type="region of interest" description="Disordered" evidence="1">
    <location>
        <begin position="23"/>
        <end position="44"/>
    </location>
</feature>
<keyword evidence="4" id="KW-1185">Reference proteome</keyword>
<evidence type="ECO:0000256" key="1">
    <source>
        <dbReference type="SAM" id="MobiDB-lite"/>
    </source>
</evidence>
<evidence type="ECO:0000313" key="4">
    <source>
        <dbReference type="Proteomes" id="UP001431783"/>
    </source>
</evidence>
<keyword evidence="2" id="KW-0732">Signal</keyword>
<accession>A0AAW1V1J3</accession>
<feature type="signal peptide" evidence="2">
    <location>
        <begin position="1"/>
        <end position="21"/>
    </location>
</feature>
<name>A0AAW1V1J3_9CUCU</name>
<feature type="compositionally biased region" description="Acidic residues" evidence="1">
    <location>
        <begin position="27"/>
        <end position="39"/>
    </location>
</feature>
<dbReference type="AlphaFoldDB" id="A0AAW1V1J3"/>
<dbReference type="EMBL" id="JARQZJ010000106">
    <property type="protein sequence ID" value="KAK9887218.1"/>
    <property type="molecule type" value="Genomic_DNA"/>
</dbReference>
<comment type="caution">
    <text evidence="3">The sequence shown here is derived from an EMBL/GenBank/DDBJ whole genome shotgun (WGS) entry which is preliminary data.</text>
</comment>
<evidence type="ECO:0000313" key="3">
    <source>
        <dbReference type="EMBL" id="KAK9887218.1"/>
    </source>
</evidence>
<gene>
    <name evidence="3" type="ORF">WA026_021061</name>
</gene>
<feature type="chain" id="PRO_5043553581" evidence="2">
    <location>
        <begin position="22"/>
        <end position="69"/>
    </location>
</feature>
<dbReference type="Proteomes" id="UP001431783">
    <property type="component" value="Unassembled WGS sequence"/>
</dbReference>
<reference evidence="3 4" key="1">
    <citation type="submission" date="2023-03" db="EMBL/GenBank/DDBJ databases">
        <title>Genome insight into feeding habits of ladybird beetles.</title>
        <authorList>
            <person name="Li H.-S."/>
            <person name="Huang Y.-H."/>
            <person name="Pang H."/>
        </authorList>
    </citation>
    <scope>NUCLEOTIDE SEQUENCE [LARGE SCALE GENOMIC DNA]</scope>
    <source>
        <strain evidence="3">SYSU_2023b</strain>
        <tissue evidence="3">Whole body</tissue>
    </source>
</reference>
<evidence type="ECO:0000256" key="2">
    <source>
        <dbReference type="SAM" id="SignalP"/>
    </source>
</evidence>
<organism evidence="3 4">
    <name type="scientific">Henosepilachna vigintioctopunctata</name>
    <dbReference type="NCBI Taxonomy" id="420089"/>
    <lineage>
        <taxon>Eukaryota</taxon>
        <taxon>Metazoa</taxon>
        <taxon>Ecdysozoa</taxon>
        <taxon>Arthropoda</taxon>
        <taxon>Hexapoda</taxon>
        <taxon>Insecta</taxon>
        <taxon>Pterygota</taxon>
        <taxon>Neoptera</taxon>
        <taxon>Endopterygota</taxon>
        <taxon>Coleoptera</taxon>
        <taxon>Polyphaga</taxon>
        <taxon>Cucujiformia</taxon>
        <taxon>Coccinelloidea</taxon>
        <taxon>Coccinellidae</taxon>
        <taxon>Epilachninae</taxon>
        <taxon>Epilachnini</taxon>
        <taxon>Henosepilachna</taxon>
    </lineage>
</organism>
<proteinExistence type="predicted"/>
<sequence>MNFKLLFLFAVVLGLFALSSAYPEPNPEPEPEADPEPEPMADPRVKWKHISRGLDVADAAANIAGLWWG</sequence>